<keyword evidence="2" id="KW-0812">Transmembrane</keyword>
<dbReference type="OrthoDB" id="3561782at2759"/>
<keyword evidence="2" id="KW-0472">Membrane</keyword>
<feature type="compositionally biased region" description="Low complexity" evidence="1">
    <location>
        <begin position="42"/>
        <end position="67"/>
    </location>
</feature>
<keyword evidence="4" id="KW-1185">Reference proteome</keyword>
<keyword evidence="2" id="KW-1133">Transmembrane helix</keyword>
<organism evidence="3 4">
    <name type="scientific">Phialocephala subalpina</name>
    <dbReference type="NCBI Taxonomy" id="576137"/>
    <lineage>
        <taxon>Eukaryota</taxon>
        <taxon>Fungi</taxon>
        <taxon>Dikarya</taxon>
        <taxon>Ascomycota</taxon>
        <taxon>Pezizomycotina</taxon>
        <taxon>Leotiomycetes</taxon>
        <taxon>Helotiales</taxon>
        <taxon>Mollisiaceae</taxon>
        <taxon>Phialocephala</taxon>
        <taxon>Phialocephala fortinii species complex</taxon>
    </lineage>
</organism>
<protein>
    <submittedName>
        <fullName evidence="3">Uncharacterized protein</fullName>
    </submittedName>
</protein>
<evidence type="ECO:0000256" key="1">
    <source>
        <dbReference type="SAM" id="MobiDB-lite"/>
    </source>
</evidence>
<dbReference type="AlphaFoldDB" id="A0A1L7XE92"/>
<reference evidence="3 4" key="1">
    <citation type="submission" date="2016-03" db="EMBL/GenBank/DDBJ databases">
        <authorList>
            <person name="Ploux O."/>
        </authorList>
    </citation>
    <scope>NUCLEOTIDE SEQUENCE [LARGE SCALE GENOMIC DNA]</scope>
    <source>
        <strain evidence="3 4">UAMH 11012</strain>
    </source>
</reference>
<accession>A0A1L7XE92</accession>
<dbReference type="CDD" id="cd12087">
    <property type="entry name" value="TM_EGFR-like"/>
    <property type="match status" value="1"/>
</dbReference>
<feature type="transmembrane region" description="Helical" evidence="2">
    <location>
        <begin position="89"/>
        <end position="113"/>
    </location>
</feature>
<proteinExistence type="predicted"/>
<feature type="region of interest" description="Disordered" evidence="1">
    <location>
        <begin position="42"/>
        <end position="71"/>
    </location>
</feature>
<evidence type="ECO:0000313" key="4">
    <source>
        <dbReference type="Proteomes" id="UP000184330"/>
    </source>
</evidence>
<name>A0A1L7XE92_9HELO</name>
<gene>
    <name evidence="3" type="ORF">PAC_13266</name>
</gene>
<dbReference type="EMBL" id="FJOG01000023">
    <property type="protein sequence ID" value="CZR63369.1"/>
    <property type="molecule type" value="Genomic_DNA"/>
</dbReference>
<dbReference type="STRING" id="576137.A0A1L7XE92"/>
<evidence type="ECO:0000256" key="2">
    <source>
        <dbReference type="SAM" id="Phobius"/>
    </source>
</evidence>
<dbReference type="Proteomes" id="UP000184330">
    <property type="component" value="Unassembled WGS sequence"/>
</dbReference>
<evidence type="ECO:0000313" key="3">
    <source>
        <dbReference type="EMBL" id="CZR63369.1"/>
    </source>
</evidence>
<sequence>MRGRTLLTFTKESLSLEYPQTTSSSRPSTIVREIFVSSITLPTSSTSPQMSSPNLHASSSSSAPSNAWTNQTPSTTPLRYGGLSTGLKAAIAIGVIFVLLLFAGLGAFIFWYLRHSANRRKTNAEPTTEHNAEIAVIKYLKEMEDTSVPPYDIGNFDWGQRRGAVELESPISPYETVSDRAELEALRKKSMAPVEMEG</sequence>